<dbReference type="AlphaFoldDB" id="A0A380JMA8"/>
<dbReference type="EMBL" id="UHFF01000002">
    <property type="protein sequence ID" value="SUN44594.1"/>
    <property type="molecule type" value="Genomic_DNA"/>
</dbReference>
<reference evidence="1 2" key="1">
    <citation type="submission" date="2018-06" db="EMBL/GenBank/DDBJ databases">
        <authorList>
            <consortium name="Pathogen Informatics"/>
            <person name="Doyle S."/>
        </authorList>
    </citation>
    <scope>NUCLEOTIDE SEQUENCE [LARGE SCALE GENOMIC DNA]</scope>
    <source>
        <strain evidence="1 2">NCTC12092</strain>
    </source>
</reference>
<dbReference type="Gene3D" id="1.10.260.40">
    <property type="entry name" value="lambda repressor-like DNA-binding domains"/>
    <property type="match status" value="1"/>
</dbReference>
<dbReference type="InterPro" id="IPR010982">
    <property type="entry name" value="Lambda_DNA-bd_dom_sf"/>
</dbReference>
<dbReference type="GO" id="GO:0003677">
    <property type="term" value="F:DNA binding"/>
    <property type="evidence" value="ECO:0007669"/>
    <property type="project" value="InterPro"/>
</dbReference>
<evidence type="ECO:0000313" key="2">
    <source>
        <dbReference type="Proteomes" id="UP000254461"/>
    </source>
</evidence>
<dbReference type="SUPFAM" id="SSF47413">
    <property type="entry name" value="lambda repressor-like DNA-binding domains"/>
    <property type="match status" value="1"/>
</dbReference>
<protein>
    <submittedName>
        <fullName evidence="1">Putative phage DNA binding protein</fullName>
    </submittedName>
</protein>
<dbReference type="RefSeq" id="WP_115250269.1">
    <property type="nucleotide sequence ID" value="NZ_UHFF01000002.1"/>
</dbReference>
<organism evidence="1 2">
    <name type="scientific">Streptococcus equi subsp. equi</name>
    <dbReference type="NCBI Taxonomy" id="148942"/>
    <lineage>
        <taxon>Bacteria</taxon>
        <taxon>Bacillati</taxon>
        <taxon>Bacillota</taxon>
        <taxon>Bacilli</taxon>
        <taxon>Lactobacillales</taxon>
        <taxon>Streptococcaceae</taxon>
        <taxon>Streptococcus</taxon>
    </lineage>
</organism>
<accession>A0A380JMA8</accession>
<name>A0A380JMA8_9STRE</name>
<sequence length="67" mass="7231">MSKELKAIKAQVKVRLIELDMTQTQLANSVNVTKSVISDLLTYGKGSSNVKANVAAVLGINNPWAEM</sequence>
<gene>
    <name evidence="1" type="ORF">NCTC12092_00148</name>
</gene>
<evidence type="ECO:0000313" key="1">
    <source>
        <dbReference type="EMBL" id="SUN44594.1"/>
    </source>
</evidence>
<proteinExistence type="predicted"/>
<dbReference type="Proteomes" id="UP000254461">
    <property type="component" value="Unassembled WGS sequence"/>
</dbReference>